<dbReference type="GO" id="GO:0042597">
    <property type="term" value="C:periplasmic space"/>
    <property type="evidence" value="ECO:0007669"/>
    <property type="project" value="InterPro"/>
</dbReference>
<protein>
    <recommendedName>
        <fullName evidence="5">Zinc resistance-associated protein</fullName>
    </recommendedName>
</protein>
<name>A0A1V8M8C1_9GAMM</name>
<keyword evidence="2" id="KW-0732">Signal</keyword>
<dbReference type="AlphaFoldDB" id="A0A1V8M8C1"/>
<evidence type="ECO:0000256" key="1">
    <source>
        <dbReference type="SAM" id="MobiDB-lite"/>
    </source>
</evidence>
<gene>
    <name evidence="3" type="ORF">AU255_08015</name>
</gene>
<evidence type="ECO:0008006" key="5">
    <source>
        <dbReference type="Google" id="ProtNLM"/>
    </source>
</evidence>
<dbReference type="Pfam" id="PF07813">
    <property type="entry name" value="LTXXQ"/>
    <property type="match status" value="1"/>
</dbReference>
<proteinExistence type="predicted"/>
<dbReference type="RefSeq" id="WP_080522403.1">
    <property type="nucleotide sequence ID" value="NZ_LPUF01000001.1"/>
</dbReference>
<dbReference type="STRING" id="1420851.AU255_08015"/>
<feature type="region of interest" description="Disordered" evidence="1">
    <location>
        <begin position="32"/>
        <end position="64"/>
    </location>
</feature>
<feature type="compositionally biased region" description="Basic and acidic residues" evidence="1">
    <location>
        <begin position="35"/>
        <end position="64"/>
    </location>
</feature>
<accession>A0A1V8M8C1</accession>
<reference evidence="3 4" key="1">
    <citation type="submission" date="2015-12" db="EMBL/GenBank/DDBJ databases">
        <authorList>
            <person name="Shamseldin A."/>
            <person name="Moawad H."/>
            <person name="Abd El-Rahim W.M."/>
            <person name="Sadowsky M.J."/>
        </authorList>
    </citation>
    <scope>NUCLEOTIDE SEQUENCE [LARGE SCALE GENOMIC DNA]</scope>
    <source>
        <strain evidence="3 4">WF1</strain>
    </source>
</reference>
<feature type="signal peptide" evidence="2">
    <location>
        <begin position="1"/>
        <end position="25"/>
    </location>
</feature>
<evidence type="ECO:0000313" key="4">
    <source>
        <dbReference type="Proteomes" id="UP000191980"/>
    </source>
</evidence>
<dbReference type="Gene3D" id="1.20.120.1490">
    <property type="match status" value="1"/>
</dbReference>
<dbReference type="EMBL" id="LPUF01000001">
    <property type="protein sequence ID" value="OQK17795.1"/>
    <property type="molecule type" value="Genomic_DNA"/>
</dbReference>
<comment type="caution">
    <text evidence="3">The sequence shown here is derived from an EMBL/GenBank/DDBJ whole genome shotgun (WGS) entry which is preliminary data.</text>
</comment>
<feature type="chain" id="PRO_5011963558" description="Zinc resistance-associated protein" evidence="2">
    <location>
        <begin position="26"/>
        <end position="180"/>
    </location>
</feature>
<sequence>MKITKSQMTSILFSLLFFGCSIASAEYKPYTNTEQETKQQKMEKRQQKREAKKEKKEMKQKGMKEKAKSYSAIVLEQAEVLNLTDEQLGKIMRIQMNHKKARKELLDSPRKSMTKALKELRNPGATVDSIRKAGRAHTDDFDALVEAEIIVRKNIDATLTAEQRKKLQAIKLPVEEKMND</sequence>
<dbReference type="PROSITE" id="PS51257">
    <property type="entry name" value="PROKAR_LIPOPROTEIN"/>
    <property type="match status" value="1"/>
</dbReference>
<organism evidence="3 4">
    <name type="scientific">Methyloprofundus sedimenti</name>
    <dbReference type="NCBI Taxonomy" id="1420851"/>
    <lineage>
        <taxon>Bacteria</taxon>
        <taxon>Pseudomonadati</taxon>
        <taxon>Pseudomonadota</taxon>
        <taxon>Gammaproteobacteria</taxon>
        <taxon>Methylococcales</taxon>
        <taxon>Methylococcaceae</taxon>
        <taxon>Methyloprofundus</taxon>
    </lineage>
</organism>
<dbReference type="InterPro" id="IPR012899">
    <property type="entry name" value="LTXXQ"/>
</dbReference>
<evidence type="ECO:0000313" key="3">
    <source>
        <dbReference type="EMBL" id="OQK17795.1"/>
    </source>
</evidence>
<evidence type="ECO:0000256" key="2">
    <source>
        <dbReference type="SAM" id="SignalP"/>
    </source>
</evidence>
<dbReference type="Proteomes" id="UP000191980">
    <property type="component" value="Unassembled WGS sequence"/>
</dbReference>
<keyword evidence="4" id="KW-1185">Reference proteome</keyword>